<feature type="transmembrane region" description="Helical" evidence="1">
    <location>
        <begin position="126"/>
        <end position="148"/>
    </location>
</feature>
<dbReference type="AlphaFoldDB" id="A0A1D2A4C0"/>
<evidence type="ECO:0008006" key="3">
    <source>
        <dbReference type="Google" id="ProtNLM"/>
    </source>
</evidence>
<evidence type="ECO:0000256" key="1">
    <source>
        <dbReference type="SAM" id="Phobius"/>
    </source>
</evidence>
<feature type="transmembrane region" description="Helical" evidence="1">
    <location>
        <begin position="96"/>
        <end position="114"/>
    </location>
</feature>
<accession>A0A1D2A4C0</accession>
<keyword evidence="1" id="KW-0812">Transmembrane</keyword>
<name>A0A1D2A4C0_AUXPR</name>
<proteinExistence type="predicted"/>
<evidence type="ECO:0000313" key="2">
    <source>
        <dbReference type="EMBL" id="JAT73803.1"/>
    </source>
</evidence>
<protein>
    <recommendedName>
        <fullName evidence="3">Transmembrane protein</fullName>
    </recommendedName>
</protein>
<dbReference type="EMBL" id="GDKF01004819">
    <property type="protein sequence ID" value="JAT73803.1"/>
    <property type="molecule type" value="Transcribed_RNA"/>
</dbReference>
<sequence length="186" mass="19661">MACPRNTMLRHGPLALGWCATALTLCGLAALQSLCWSRDVVGTNSRKLLLDQEPVLDALVASCVKTYRFQWWGWALQLAYLAGATLNAARSSCTPAVGIHILGATATVLAMLFANDNLKAMDDAAGILFSRLTLTFVGFTLIAVFNFLNFIGHDCVAQAACSQATAREQKINAGAGAAPEVLATTA</sequence>
<organism evidence="2">
    <name type="scientific">Auxenochlorella protothecoides</name>
    <name type="common">Green microalga</name>
    <name type="synonym">Chlorella protothecoides</name>
    <dbReference type="NCBI Taxonomy" id="3075"/>
    <lineage>
        <taxon>Eukaryota</taxon>
        <taxon>Viridiplantae</taxon>
        <taxon>Chlorophyta</taxon>
        <taxon>core chlorophytes</taxon>
        <taxon>Trebouxiophyceae</taxon>
        <taxon>Chlorellales</taxon>
        <taxon>Chlorellaceae</taxon>
        <taxon>Auxenochlorella</taxon>
    </lineage>
</organism>
<keyword evidence="1" id="KW-0472">Membrane</keyword>
<reference evidence="2" key="1">
    <citation type="submission" date="2015-08" db="EMBL/GenBank/DDBJ databases">
        <authorList>
            <person name="Babu N.S."/>
            <person name="Beckwith C.J."/>
            <person name="Beseler K.G."/>
            <person name="Brison A."/>
            <person name="Carone J.V."/>
            <person name="Caskin T.P."/>
            <person name="Diamond M."/>
            <person name="Durham M.E."/>
            <person name="Foxe J.M."/>
            <person name="Go M."/>
            <person name="Henderson B.A."/>
            <person name="Jones I.B."/>
            <person name="McGettigan J.A."/>
            <person name="Micheletti S.J."/>
            <person name="Nasrallah M.E."/>
            <person name="Ortiz D."/>
            <person name="Piller C.R."/>
            <person name="Privatt S.R."/>
            <person name="Schneider S.L."/>
            <person name="Sharp S."/>
            <person name="Smith T.C."/>
            <person name="Stanton J.D."/>
            <person name="Ullery H.E."/>
            <person name="Wilson R.J."/>
            <person name="Serrano M.G."/>
            <person name="Buck G."/>
            <person name="Lee V."/>
            <person name="Wang Y."/>
            <person name="Carvalho R."/>
            <person name="Voegtly L."/>
            <person name="Shi R."/>
            <person name="Duckworth R."/>
            <person name="Johnson A."/>
            <person name="Loviza R."/>
            <person name="Walstead R."/>
            <person name="Shah Z."/>
            <person name="Kiflezghi M."/>
            <person name="Wade K."/>
            <person name="Ball S.L."/>
            <person name="Bradley K.W."/>
            <person name="Asai D.J."/>
            <person name="Bowman C.A."/>
            <person name="Russell D.A."/>
            <person name="Pope W.H."/>
            <person name="Jacobs-Sera D."/>
            <person name="Hendrix R.W."/>
            <person name="Hatfull G.F."/>
        </authorList>
    </citation>
    <scope>NUCLEOTIDE SEQUENCE</scope>
</reference>
<feature type="transmembrane region" description="Helical" evidence="1">
    <location>
        <begin position="71"/>
        <end position="89"/>
    </location>
</feature>
<keyword evidence="1" id="KW-1133">Transmembrane helix</keyword>
<gene>
    <name evidence="2" type="ORF">g.14477</name>
</gene>